<accession>A0A8J3IXM9</accession>
<dbReference type="RefSeq" id="WP_220210423.1">
    <property type="nucleotide sequence ID" value="NZ_BNJK01000002.1"/>
</dbReference>
<dbReference type="Proteomes" id="UP000597444">
    <property type="component" value="Unassembled WGS sequence"/>
</dbReference>
<protein>
    <submittedName>
        <fullName evidence="2">Uncharacterized protein</fullName>
    </submittedName>
</protein>
<keyword evidence="1" id="KW-0472">Membrane</keyword>
<proteinExistence type="predicted"/>
<feature type="transmembrane region" description="Helical" evidence="1">
    <location>
        <begin position="45"/>
        <end position="66"/>
    </location>
</feature>
<dbReference type="EMBL" id="BNJK01000002">
    <property type="protein sequence ID" value="GHO99799.1"/>
    <property type="molecule type" value="Genomic_DNA"/>
</dbReference>
<feature type="transmembrane region" description="Helical" evidence="1">
    <location>
        <begin position="139"/>
        <end position="160"/>
    </location>
</feature>
<keyword evidence="1" id="KW-1133">Transmembrane helix</keyword>
<feature type="transmembrane region" description="Helical" evidence="1">
    <location>
        <begin position="100"/>
        <end position="119"/>
    </location>
</feature>
<name>A0A8J3IXM9_9CHLR</name>
<evidence type="ECO:0000256" key="1">
    <source>
        <dbReference type="SAM" id="Phobius"/>
    </source>
</evidence>
<feature type="transmembrane region" description="Helical" evidence="1">
    <location>
        <begin position="264"/>
        <end position="283"/>
    </location>
</feature>
<evidence type="ECO:0000313" key="3">
    <source>
        <dbReference type="Proteomes" id="UP000597444"/>
    </source>
</evidence>
<dbReference type="AlphaFoldDB" id="A0A8J3IXM9"/>
<reference evidence="2" key="1">
    <citation type="submission" date="2020-10" db="EMBL/GenBank/DDBJ databases">
        <title>Taxonomic study of unclassified bacteria belonging to the class Ktedonobacteria.</title>
        <authorList>
            <person name="Yabe S."/>
            <person name="Wang C.M."/>
            <person name="Zheng Y."/>
            <person name="Sakai Y."/>
            <person name="Cavaletti L."/>
            <person name="Monciardini P."/>
            <person name="Donadio S."/>
        </authorList>
    </citation>
    <scope>NUCLEOTIDE SEQUENCE</scope>
    <source>
        <strain evidence="2">ID150040</strain>
    </source>
</reference>
<keyword evidence="3" id="KW-1185">Reference proteome</keyword>
<feature type="transmembrane region" description="Helical" evidence="1">
    <location>
        <begin position="167"/>
        <end position="184"/>
    </location>
</feature>
<evidence type="ECO:0000313" key="2">
    <source>
        <dbReference type="EMBL" id="GHO99799.1"/>
    </source>
</evidence>
<comment type="caution">
    <text evidence="2">The sequence shown here is derived from an EMBL/GenBank/DDBJ whole genome shotgun (WGS) entry which is preliminary data.</text>
</comment>
<gene>
    <name evidence="2" type="ORF">KSF_098470</name>
</gene>
<sequence>MKRVWTVFYFELLLYWRGWLGWAIAVIMALFGWNIAPLVNLANPFLWEILCLSFGFLTLMLAFMTGNQIQRDHQLRMDGIIMSTAVPTTSFVLGKYLAQLLTILSYAAVALLALLGASLRTIGTPYFSPPLGPGVVTLIWLMLVPVPLIFVCVLMLFGISLLRGKRAFIFVLVLLIWIAPLALVDRISDVFNLPTPSLLILPASPQAPSNSLLRLDAAKRLYIEKLSNDGVLHFTPADWKELTHLYQSTVIPEHMTTTFLLNRGLFLALSILLFIGTTFILKFQRQGRL</sequence>
<organism evidence="2 3">
    <name type="scientific">Reticulibacter mediterranei</name>
    <dbReference type="NCBI Taxonomy" id="2778369"/>
    <lineage>
        <taxon>Bacteria</taxon>
        <taxon>Bacillati</taxon>
        <taxon>Chloroflexota</taxon>
        <taxon>Ktedonobacteria</taxon>
        <taxon>Ktedonobacterales</taxon>
        <taxon>Reticulibacteraceae</taxon>
        <taxon>Reticulibacter</taxon>
    </lineage>
</organism>
<feature type="transmembrane region" description="Helical" evidence="1">
    <location>
        <begin position="12"/>
        <end position="33"/>
    </location>
</feature>
<keyword evidence="1" id="KW-0812">Transmembrane</keyword>